<proteinExistence type="predicted"/>
<name>B7J8W0_ACIF2</name>
<keyword evidence="2" id="KW-1185">Reference proteome</keyword>
<dbReference type="STRING" id="243159.AFE_1278"/>
<dbReference type="AlphaFoldDB" id="B7J8W0"/>
<accession>B7J8W0</accession>
<dbReference type="EMBL" id="CP001219">
    <property type="protein sequence ID" value="ACK80466.1"/>
    <property type="molecule type" value="Genomic_DNA"/>
</dbReference>
<dbReference type="RefSeq" id="WP_012606949.1">
    <property type="nucleotide sequence ID" value="NC_011761.1"/>
</dbReference>
<evidence type="ECO:0000313" key="1">
    <source>
        <dbReference type="EMBL" id="ACK80466.1"/>
    </source>
</evidence>
<organism evidence="1 2">
    <name type="scientific">Acidithiobacillus ferrooxidans (strain ATCC 23270 / DSM 14882 / CIP 104768 / NCIMB 8455)</name>
    <name type="common">Ferrobacillus ferrooxidans (strain ATCC 23270)</name>
    <dbReference type="NCBI Taxonomy" id="243159"/>
    <lineage>
        <taxon>Bacteria</taxon>
        <taxon>Pseudomonadati</taxon>
        <taxon>Pseudomonadota</taxon>
        <taxon>Acidithiobacillia</taxon>
        <taxon>Acidithiobacillales</taxon>
        <taxon>Acidithiobacillaceae</taxon>
        <taxon>Acidithiobacillus</taxon>
    </lineage>
</organism>
<protein>
    <submittedName>
        <fullName evidence="1">Uncharacterized protein</fullName>
    </submittedName>
</protein>
<dbReference type="Proteomes" id="UP000001362">
    <property type="component" value="Chromosome"/>
</dbReference>
<gene>
    <name evidence="1" type="ordered locus">AFE_1278</name>
</gene>
<dbReference type="KEGG" id="afr:AFE_1278"/>
<dbReference type="HOGENOM" id="CLU_1764010_0_0_6"/>
<dbReference type="PaxDb" id="243159-AFE_1278"/>
<dbReference type="GeneID" id="65280539"/>
<sequence length="147" mass="16889">MRMRLHVLLDFHNWFVWGAYKTETGQNIFYTSLQPGKITLTVKTIKTPIYQRVYRRVMKAGGLEQLIPPVVLDTKDGVSANDLCKRIVTDLLHAQPLSRFSGQQVVEDTLRRYAKGPCVYGEFINHEPFTPTQITIPDIQPQAPWAF</sequence>
<reference evidence="1 2" key="1">
    <citation type="journal article" date="2008" name="BMC Genomics">
        <title>Acidithiobacillus ferrooxidans metabolism: from genome sequence to industrial applications.</title>
        <authorList>
            <person name="Valdes J."/>
            <person name="Pedroso I."/>
            <person name="Quatrini R."/>
            <person name="Dodson R.J."/>
            <person name="Tettelin H."/>
            <person name="Blake R.II."/>
            <person name="Eisen J.A."/>
            <person name="Holmes D.S."/>
        </authorList>
    </citation>
    <scope>NUCLEOTIDE SEQUENCE [LARGE SCALE GENOMIC DNA]</scope>
    <source>
        <strain evidence="2">ATCC 23270 / DSM 14882 / CIP 104768 / NCIMB 8455</strain>
    </source>
</reference>
<evidence type="ECO:0000313" key="2">
    <source>
        <dbReference type="Proteomes" id="UP000001362"/>
    </source>
</evidence>